<reference evidence="6" key="1">
    <citation type="journal article" date="2019" name="Int. J. Syst. Evol. Microbiol.">
        <title>The Global Catalogue of Microorganisms (GCM) 10K type strain sequencing project: providing services to taxonomists for standard genome sequencing and annotation.</title>
        <authorList>
            <consortium name="The Broad Institute Genomics Platform"/>
            <consortium name="The Broad Institute Genome Sequencing Center for Infectious Disease"/>
            <person name="Wu L."/>
            <person name="Ma J."/>
        </authorList>
    </citation>
    <scope>NUCLEOTIDE SEQUENCE [LARGE SCALE GENOMIC DNA]</scope>
    <source>
        <strain evidence="6">JCM 30346</strain>
    </source>
</reference>
<keyword evidence="6" id="KW-1185">Reference proteome</keyword>
<keyword evidence="2" id="KW-0012">Acyltransferase</keyword>
<feature type="domain" description="Beta-ketoacyl-[acyl-carrier-protein] synthase III N-terminal" evidence="4">
    <location>
        <begin position="122"/>
        <end position="198"/>
    </location>
</feature>
<keyword evidence="1" id="KW-0808">Transferase</keyword>
<dbReference type="InterPro" id="IPR013747">
    <property type="entry name" value="ACP_syn_III_C"/>
</dbReference>
<evidence type="ECO:0000313" key="6">
    <source>
        <dbReference type="Proteomes" id="UP001596137"/>
    </source>
</evidence>
<dbReference type="Pfam" id="PF08545">
    <property type="entry name" value="ACP_syn_III"/>
    <property type="match status" value="1"/>
</dbReference>
<evidence type="ECO:0000259" key="3">
    <source>
        <dbReference type="Pfam" id="PF08541"/>
    </source>
</evidence>
<accession>A0ABW1NW12</accession>
<gene>
    <name evidence="5" type="ORF">ACFP1K_38740</name>
</gene>
<sequence length="350" mass="37390">MDRPDIRILGVGTALPGPLIDNAELVRRFGLPEVWEQWIDTFVGTSSRHFALDLASGEVRYSLADLAEQAALRALAEAGVEADEVDLMVMGSATPDMLMPSTVTLVADRIGVDGISTYQLLSGCTGAIQALDVACQMLATGRHRTALVLGGDTCAKHLDPSIDLAELSLNMQVNAVLFGDAAGAAVLSTRDAPDAPVLRRVFTRLVGRGRAPGQTVDWYGWADRHSDREPVNEDFKAVEESAPVMAAEALQELLDDLDWKRTDLDYVLPPQLSGHMTRRVIEALDVPGAEVISCVAEIGNTANAIPFIQLERALPEMAMGDRAAGVSVEASKWIKAGYAVEMPDGSTGGV</sequence>
<proteinExistence type="predicted"/>
<dbReference type="Gene3D" id="3.40.47.10">
    <property type="match status" value="2"/>
</dbReference>
<evidence type="ECO:0000259" key="4">
    <source>
        <dbReference type="Pfam" id="PF08545"/>
    </source>
</evidence>
<comment type="caution">
    <text evidence="5">The sequence shown here is derived from an EMBL/GenBank/DDBJ whole genome shotgun (WGS) entry which is preliminary data.</text>
</comment>
<protein>
    <submittedName>
        <fullName evidence="5">3-oxoacyl-ACP synthase III family protein</fullName>
    </submittedName>
</protein>
<dbReference type="EMBL" id="JBHSRF010000118">
    <property type="protein sequence ID" value="MFC6087156.1"/>
    <property type="molecule type" value="Genomic_DNA"/>
</dbReference>
<evidence type="ECO:0000256" key="1">
    <source>
        <dbReference type="ARBA" id="ARBA00022679"/>
    </source>
</evidence>
<organism evidence="5 6">
    <name type="scientific">Sphaerisporangium aureirubrum</name>
    <dbReference type="NCBI Taxonomy" id="1544736"/>
    <lineage>
        <taxon>Bacteria</taxon>
        <taxon>Bacillati</taxon>
        <taxon>Actinomycetota</taxon>
        <taxon>Actinomycetes</taxon>
        <taxon>Streptosporangiales</taxon>
        <taxon>Streptosporangiaceae</taxon>
        <taxon>Sphaerisporangium</taxon>
    </lineage>
</organism>
<evidence type="ECO:0000313" key="5">
    <source>
        <dbReference type="EMBL" id="MFC6087156.1"/>
    </source>
</evidence>
<dbReference type="PANTHER" id="PTHR34069:SF2">
    <property type="entry name" value="BETA-KETOACYL-[ACYL-CARRIER-PROTEIN] SYNTHASE III"/>
    <property type="match status" value="1"/>
</dbReference>
<name>A0ABW1NW12_9ACTN</name>
<feature type="domain" description="Beta-ketoacyl-[acyl-carrier-protein] synthase III C-terminal" evidence="3">
    <location>
        <begin position="254"/>
        <end position="323"/>
    </location>
</feature>
<dbReference type="Pfam" id="PF08541">
    <property type="entry name" value="ACP_syn_III_C"/>
    <property type="match status" value="1"/>
</dbReference>
<dbReference type="InterPro" id="IPR016039">
    <property type="entry name" value="Thiolase-like"/>
</dbReference>
<dbReference type="InterPro" id="IPR013751">
    <property type="entry name" value="ACP_syn_III_N"/>
</dbReference>
<evidence type="ECO:0000256" key="2">
    <source>
        <dbReference type="ARBA" id="ARBA00023315"/>
    </source>
</evidence>
<dbReference type="Proteomes" id="UP001596137">
    <property type="component" value="Unassembled WGS sequence"/>
</dbReference>
<dbReference type="PANTHER" id="PTHR34069">
    <property type="entry name" value="3-OXOACYL-[ACYL-CARRIER-PROTEIN] SYNTHASE 3"/>
    <property type="match status" value="1"/>
</dbReference>
<dbReference type="SUPFAM" id="SSF53901">
    <property type="entry name" value="Thiolase-like"/>
    <property type="match status" value="2"/>
</dbReference>
<dbReference type="RefSeq" id="WP_380763137.1">
    <property type="nucleotide sequence ID" value="NZ_JBHSRF010000118.1"/>
</dbReference>